<feature type="domain" description="Calcineurin-like phosphoesterase" evidence="3">
    <location>
        <begin position="1"/>
        <end position="166"/>
    </location>
</feature>
<dbReference type="PANTHER" id="PTHR43165">
    <property type="entry name" value="METALLOPHOSPHOESTERASE"/>
    <property type="match status" value="1"/>
</dbReference>
<dbReference type="InterPro" id="IPR041802">
    <property type="entry name" value="MPP_YfcE"/>
</dbReference>
<gene>
    <name evidence="4" type="ORF">C0175_05725</name>
</gene>
<protein>
    <recommendedName>
        <fullName evidence="2">Phosphoesterase</fullName>
        <ecNumber evidence="2">3.1.4.-</ecNumber>
    </recommendedName>
</protein>
<keyword evidence="2" id="KW-0479">Metal-binding</keyword>
<dbReference type="NCBIfam" id="TIGR00040">
    <property type="entry name" value="yfcE"/>
    <property type="match status" value="1"/>
</dbReference>
<dbReference type="PANTHER" id="PTHR43165:SF1">
    <property type="entry name" value="PHOSPHODIESTERASE MJ0936"/>
    <property type="match status" value="1"/>
</dbReference>
<proteinExistence type="inferred from homology"/>
<dbReference type="Proteomes" id="UP000236910">
    <property type="component" value="Unassembled WGS sequence"/>
</dbReference>
<name>A0A2J6X4K3_9BACT</name>
<reference evidence="4 5" key="1">
    <citation type="submission" date="2018-01" db="EMBL/GenBank/DDBJ databases">
        <title>Metagenomic assembled genomes from two thermal pools in the Uzon Caldera, Kamchatka, Russia.</title>
        <authorList>
            <person name="Wilkins L."/>
            <person name="Ettinger C."/>
        </authorList>
    </citation>
    <scope>NUCLEOTIDE SEQUENCE [LARGE SCALE GENOMIC DNA]</scope>
    <source>
        <strain evidence="4">ARK-10</strain>
    </source>
</reference>
<dbReference type="GO" id="GO:0046872">
    <property type="term" value="F:metal ion binding"/>
    <property type="evidence" value="ECO:0007669"/>
    <property type="project" value="UniProtKB-KW"/>
</dbReference>
<dbReference type="EC" id="3.1.4.-" evidence="2"/>
<dbReference type="InterPro" id="IPR053193">
    <property type="entry name" value="MetalloPDE_YfcE-like"/>
</dbReference>
<comment type="similarity">
    <text evidence="1 2">Belongs to the metallophosphoesterase superfamily. YfcE family.</text>
</comment>
<evidence type="ECO:0000313" key="4">
    <source>
        <dbReference type="EMBL" id="PMP81279.1"/>
    </source>
</evidence>
<comment type="caution">
    <text evidence="4">The sequence shown here is derived from an EMBL/GenBank/DDBJ whole genome shotgun (WGS) entry which is preliminary data.</text>
</comment>
<dbReference type="AlphaFoldDB" id="A0A2J6X4K3"/>
<dbReference type="Pfam" id="PF12850">
    <property type="entry name" value="Metallophos_2"/>
    <property type="match status" value="1"/>
</dbReference>
<accession>A0A2J6X4K3</accession>
<comment type="cofactor">
    <cofactor evidence="2">
        <name>a divalent metal cation</name>
        <dbReference type="ChEBI" id="CHEBI:60240"/>
    </cofactor>
</comment>
<dbReference type="NCBIfam" id="NF006988">
    <property type="entry name" value="PRK09453.1"/>
    <property type="match status" value="1"/>
</dbReference>
<dbReference type="EMBL" id="PNIX01000331">
    <property type="protein sequence ID" value="PMP81279.1"/>
    <property type="molecule type" value="Genomic_DNA"/>
</dbReference>
<evidence type="ECO:0000259" key="3">
    <source>
        <dbReference type="Pfam" id="PF12850"/>
    </source>
</evidence>
<dbReference type="SUPFAM" id="SSF56300">
    <property type="entry name" value="Metallo-dependent phosphatases"/>
    <property type="match status" value="1"/>
</dbReference>
<dbReference type="Gene3D" id="3.60.21.10">
    <property type="match status" value="1"/>
</dbReference>
<sequence>MKLGVVSDIHGDFLSLRAVFSEFEKLDVKLVLVLGDVLYHGPRNPMPEGYNPMGVSELINNAPFNFIFVKGNCDADVDQLVIKYPMLQEFALVHIEGTTLLLTHGDKIENFEEFMKKYKGIKALLTGHTHIPVVEENKFGLHINPGSISLPKDSSKKSFAILDIEKDKFLVEFKEIT</sequence>
<evidence type="ECO:0000313" key="5">
    <source>
        <dbReference type="Proteomes" id="UP000236910"/>
    </source>
</evidence>
<dbReference type="InterPro" id="IPR000979">
    <property type="entry name" value="Phosphodiesterase_MJ0936/Vps29"/>
</dbReference>
<evidence type="ECO:0000256" key="2">
    <source>
        <dbReference type="RuleBase" id="RU362039"/>
    </source>
</evidence>
<dbReference type="InterPro" id="IPR029052">
    <property type="entry name" value="Metallo-depent_PP-like"/>
</dbReference>
<dbReference type="GO" id="GO:0016787">
    <property type="term" value="F:hydrolase activity"/>
    <property type="evidence" value="ECO:0007669"/>
    <property type="project" value="UniProtKB-UniRule"/>
</dbReference>
<dbReference type="CDD" id="cd00841">
    <property type="entry name" value="MPP_YfcE"/>
    <property type="match status" value="1"/>
</dbReference>
<evidence type="ECO:0000256" key="1">
    <source>
        <dbReference type="ARBA" id="ARBA00008950"/>
    </source>
</evidence>
<dbReference type="InterPro" id="IPR024654">
    <property type="entry name" value="Calcineurin-like_PHP_lpxH"/>
</dbReference>
<organism evidence="4 5">
    <name type="scientific">Caldisericum exile</name>
    <dbReference type="NCBI Taxonomy" id="693075"/>
    <lineage>
        <taxon>Bacteria</taxon>
        <taxon>Pseudomonadati</taxon>
        <taxon>Caldisericota/Cryosericota group</taxon>
        <taxon>Caldisericota</taxon>
        <taxon>Caldisericia</taxon>
        <taxon>Caldisericales</taxon>
        <taxon>Caldisericaceae</taxon>
        <taxon>Caldisericum</taxon>
    </lineage>
</organism>